<dbReference type="EMBL" id="JALJOT010000016">
    <property type="protein sequence ID" value="KAK9902189.1"/>
    <property type="molecule type" value="Genomic_DNA"/>
</dbReference>
<dbReference type="PROSITE" id="PS01182">
    <property type="entry name" value="GLYCOSYL_HYDROL_F35"/>
    <property type="match status" value="1"/>
</dbReference>
<evidence type="ECO:0000259" key="9">
    <source>
        <dbReference type="Pfam" id="PF21317"/>
    </source>
</evidence>
<dbReference type="Gene3D" id="3.20.20.80">
    <property type="entry name" value="Glycosidases"/>
    <property type="match status" value="1"/>
</dbReference>
<reference evidence="11 12" key="1">
    <citation type="journal article" date="2024" name="Nat. Commun.">
        <title>Phylogenomics reveals the evolutionary origins of lichenization in chlorophyte algae.</title>
        <authorList>
            <person name="Puginier C."/>
            <person name="Libourel C."/>
            <person name="Otte J."/>
            <person name="Skaloud P."/>
            <person name="Haon M."/>
            <person name="Grisel S."/>
            <person name="Petersen M."/>
            <person name="Berrin J.G."/>
            <person name="Delaux P.M."/>
            <person name="Dal Grande F."/>
            <person name="Keller J."/>
        </authorList>
    </citation>
    <scope>NUCLEOTIDE SEQUENCE [LARGE SCALE GENOMIC DNA]</scope>
    <source>
        <strain evidence="11 12">SAG 216-7</strain>
    </source>
</reference>
<evidence type="ECO:0000313" key="12">
    <source>
        <dbReference type="Proteomes" id="UP001491310"/>
    </source>
</evidence>
<dbReference type="Pfam" id="PF21467">
    <property type="entry name" value="BetaGal_gal-bd"/>
    <property type="match status" value="1"/>
</dbReference>
<evidence type="ECO:0000259" key="10">
    <source>
        <dbReference type="Pfam" id="PF21467"/>
    </source>
</evidence>
<keyword evidence="12" id="KW-1185">Reference proteome</keyword>
<dbReference type="Pfam" id="PF01301">
    <property type="entry name" value="Glyco_hydro_35"/>
    <property type="match status" value="1"/>
</dbReference>
<dbReference type="PANTHER" id="PTHR23421">
    <property type="entry name" value="BETA-GALACTOSIDASE RELATED"/>
    <property type="match status" value="1"/>
</dbReference>
<dbReference type="PRINTS" id="PR00742">
    <property type="entry name" value="GLHYDRLASE35"/>
</dbReference>
<dbReference type="SUPFAM" id="SSF49785">
    <property type="entry name" value="Galactose-binding domain-like"/>
    <property type="match status" value="1"/>
</dbReference>
<evidence type="ECO:0000256" key="3">
    <source>
        <dbReference type="ARBA" id="ARBA00012756"/>
    </source>
</evidence>
<comment type="similarity">
    <text evidence="2 7">Belongs to the glycosyl hydrolase 35 family.</text>
</comment>
<dbReference type="SUPFAM" id="SSF51445">
    <property type="entry name" value="(Trans)glycosidases"/>
    <property type="match status" value="1"/>
</dbReference>
<feature type="domain" description="Beta-galactosidase 1-like first all-beta" evidence="9">
    <location>
        <begin position="427"/>
        <end position="551"/>
    </location>
</feature>
<sequence>MLQVALSDDSRVFEIKGNQFVKNGKPIQIISGSIHYFRVHPFYWEDRLLKMKAMGLNAIEMYVAWNHHELNPGEFKWDGPQDVERFIGIAHKLGFLVILRPGPYICAEWNFGGFPAWLGSSAVTGGGTMKLRSSDPLYLAHVDRYFNELLPRMVPLLYSNGGPIIMIQIENEFSFLAEEQEQDETYLRHLTNTAKSALDINDVTLFTTDPPPDAEKGTLRGELYAAVDYNAGWYPDFDTSLGKQQWLNGNNPSPPFCSEFYCGWITRMGENMSNPTFQNFLDYMKTTLDYQNKSGSINIYMAHGGSNFGWSMGGQVDSAGSTVEYTEGRLEPQTVWSPVIQSYDYGAPISEAGDYGQPGIGPPPDGPANRYMGIREFIQNYTGQKLPAMLPRPRIAAYGEVLLSQQGTLLSQLGNLVDGIGIYSETPKPMEEYGQWNGHILYRHVVSASDLGSGATIYVGETVRDSAVILADGVYVGSLERNKEQTVILNDAAHKVASKKDGHNVNLDILVMQIGRANFNLGKGFDLKGLVSGIVLLNKEPLIGWRVFPLPLTSLDGLNLPDVSKPAGPAGVAPTAAASKSTTAAKNATAAKSTAANKLAAAATKSAAAVKTGAAAKVGAAPESASHAHVQPRPTESAVSFAAVQTPKAELAREMEQLAISGDYPAIAAVVASNGGEACPLKPAGSGSNATVPSPAVDGPTFYRGYFNVNGSLADANGMLPDTYMNVGKFAWTKGVAFINGFNLGYYWPEVGPQNTIYIPGPLLRACNNELVLLELGTTMTANASAIVLLTDQADFHGRPEPKSESLLAVDLSGAYPDHDPSYYWRTGVKGGHLIPGANLTWHGQVKF</sequence>
<keyword evidence="5 6" id="KW-0326">Glycosidase</keyword>
<proteinExistence type="inferred from homology"/>
<dbReference type="InterPro" id="IPR001944">
    <property type="entry name" value="Glycoside_Hdrlase_35"/>
</dbReference>
<comment type="caution">
    <text evidence="11">The sequence shown here is derived from an EMBL/GenBank/DDBJ whole genome shotgun (WGS) entry which is preliminary data.</text>
</comment>
<dbReference type="EC" id="3.2.1.23" evidence="3 6"/>
<evidence type="ECO:0000256" key="6">
    <source>
        <dbReference type="RuleBase" id="RU000675"/>
    </source>
</evidence>
<organism evidence="11 12">
    <name type="scientific">Coccomyxa subellipsoidea</name>
    <dbReference type="NCBI Taxonomy" id="248742"/>
    <lineage>
        <taxon>Eukaryota</taxon>
        <taxon>Viridiplantae</taxon>
        <taxon>Chlorophyta</taxon>
        <taxon>core chlorophytes</taxon>
        <taxon>Trebouxiophyceae</taxon>
        <taxon>Trebouxiophyceae incertae sedis</taxon>
        <taxon>Coccomyxaceae</taxon>
        <taxon>Coccomyxa</taxon>
    </lineage>
</organism>
<dbReference type="InterPro" id="IPR048912">
    <property type="entry name" value="BetaGal1-like_ABD1"/>
</dbReference>
<dbReference type="Pfam" id="PF21317">
    <property type="entry name" value="BetaGal_ABD_1"/>
    <property type="match status" value="1"/>
</dbReference>
<protein>
    <recommendedName>
        <fullName evidence="3 6">Beta-galactosidase</fullName>
        <ecNumber evidence="3 6">3.2.1.23</ecNumber>
    </recommendedName>
</protein>
<name>A0ABR2YCM3_9CHLO</name>
<feature type="domain" description="Beta-galactosidase galactose-binding" evidence="10">
    <location>
        <begin position="700"/>
        <end position="769"/>
    </location>
</feature>
<accession>A0ABR2YCM3</accession>
<evidence type="ECO:0000256" key="2">
    <source>
        <dbReference type="ARBA" id="ARBA00009809"/>
    </source>
</evidence>
<gene>
    <name evidence="11" type="ORF">WJX75_007251</name>
</gene>
<feature type="domain" description="Glycoside hydrolase 35 catalytic" evidence="8">
    <location>
        <begin position="19"/>
        <end position="355"/>
    </location>
</feature>
<evidence type="ECO:0000256" key="1">
    <source>
        <dbReference type="ARBA" id="ARBA00001412"/>
    </source>
</evidence>
<dbReference type="InterPro" id="IPR031330">
    <property type="entry name" value="Gly_Hdrlase_35_cat"/>
</dbReference>
<evidence type="ECO:0000313" key="11">
    <source>
        <dbReference type="EMBL" id="KAK9902189.1"/>
    </source>
</evidence>
<dbReference type="Gene3D" id="2.60.120.260">
    <property type="entry name" value="Galactose-binding domain-like"/>
    <property type="match status" value="3"/>
</dbReference>
<dbReference type="InterPro" id="IPR048913">
    <property type="entry name" value="BetaGal_gal-bd"/>
</dbReference>
<keyword evidence="4 6" id="KW-0378">Hydrolase</keyword>
<dbReference type="InterPro" id="IPR017853">
    <property type="entry name" value="GH"/>
</dbReference>
<dbReference type="InterPro" id="IPR008979">
    <property type="entry name" value="Galactose-bd-like_sf"/>
</dbReference>
<evidence type="ECO:0000259" key="8">
    <source>
        <dbReference type="Pfam" id="PF01301"/>
    </source>
</evidence>
<dbReference type="Proteomes" id="UP001491310">
    <property type="component" value="Unassembled WGS sequence"/>
</dbReference>
<evidence type="ECO:0000256" key="4">
    <source>
        <dbReference type="ARBA" id="ARBA00022801"/>
    </source>
</evidence>
<evidence type="ECO:0000256" key="5">
    <source>
        <dbReference type="ARBA" id="ARBA00023295"/>
    </source>
</evidence>
<comment type="catalytic activity">
    <reaction evidence="1 6">
        <text>Hydrolysis of terminal non-reducing beta-D-galactose residues in beta-D-galactosides.</text>
        <dbReference type="EC" id="3.2.1.23"/>
    </reaction>
</comment>
<evidence type="ECO:0000256" key="7">
    <source>
        <dbReference type="RuleBase" id="RU003679"/>
    </source>
</evidence>
<dbReference type="InterPro" id="IPR019801">
    <property type="entry name" value="Glyco_hydro_35_CS"/>
</dbReference>